<dbReference type="InterPro" id="IPR018490">
    <property type="entry name" value="cNMP-bd_dom_sf"/>
</dbReference>
<dbReference type="STRING" id="28234.SAMN04488588_0206"/>
<dbReference type="EMBL" id="SRME01000001">
    <property type="protein sequence ID" value="TGG89051.1"/>
    <property type="molecule type" value="Genomic_DNA"/>
</dbReference>
<evidence type="ECO:0008006" key="5">
    <source>
        <dbReference type="Google" id="ProtNLM"/>
    </source>
</evidence>
<keyword evidence="3" id="KW-1185">Reference proteome</keyword>
<gene>
    <name evidence="2" type="ORF">E4650_02325</name>
    <name evidence="1" type="ORF">SAMN04488588_0206</name>
</gene>
<reference evidence="2 4" key="2">
    <citation type="submission" date="2019-04" db="EMBL/GenBank/DDBJ databases">
        <title>Draft genome sequence data and analysis of a Fermenting Bacterium, Geotoga petraea strain HO-Geo1, isolated from heavy-oil petroleum reservoir in Russia.</title>
        <authorList>
            <person name="Grouzdev D.S."/>
            <person name="Semenova E.M."/>
            <person name="Sokolova D.S."/>
            <person name="Tourova T.P."/>
            <person name="Poltaraus A.B."/>
            <person name="Nazina T.N."/>
        </authorList>
    </citation>
    <scope>NUCLEOTIDE SEQUENCE [LARGE SCALE GENOMIC DNA]</scope>
    <source>
        <strain evidence="2 4">HO-Geo1</strain>
    </source>
</reference>
<dbReference type="RefSeq" id="WP_091401988.1">
    <property type="nucleotide sequence ID" value="NZ_FMYV01000001.1"/>
</dbReference>
<accession>A0A1G6I0R5</accession>
<protein>
    <recommendedName>
        <fullName evidence="5">Cyclic nucleotide-binding domain-containing protein</fullName>
    </recommendedName>
</protein>
<dbReference type="SUPFAM" id="SSF51206">
    <property type="entry name" value="cAMP-binding domain-like"/>
    <property type="match status" value="1"/>
</dbReference>
<evidence type="ECO:0000313" key="2">
    <source>
        <dbReference type="EMBL" id="TGG89051.1"/>
    </source>
</evidence>
<sequence>MKEVKKNEILIKKDEIPKKFYYIVDGEVENNKKIYRKGNFIALIHCLIQTKVSDNYKIRKNAKLMEFSDINDIDKDYIDDFLKYVSKYTNNIIFKNSIGEKISINELVKNKESFIKGDTGDLDFSNDEELNELLNTFDYFVNDKQLQITLPESFEEYKKELKDAIIELNISKFINYSKMGLYNYEENWDDFLDELIDIAITINDRALVLYLLYIAGMKMRDYKKINDLIKKNWEFLRFNNNNIWIDYAMRFVNNQLLFEEVLKK</sequence>
<proteinExistence type="predicted"/>
<organism evidence="1 3">
    <name type="scientific">Geotoga petraea</name>
    <dbReference type="NCBI Taxonomy" id="28234"/>
    <lineage>
        <taxon>Bacteria</taxon>
        <taxon>Thermotogati</taxon>
        <taxon>Thermotogota</taxon>
        <taxon>Thermotogae</taxon>
        <taxon>Petrotogales</taxon>
        <taxon>Petrotogaceae</taxon>
        <taxon>Geotoga</taxon>
    </lineage>
</organism>
<dbReference type="AlphaFoldDB" id="A0A1G6I0R5"/>
<dbReference type="Proteomes" id="UP000297288">
    <property type="component" value="Unassembled WGS sequence"/>
</dbReference>
<reference evidence="1 3" key="1">
    <citation type="submission" date="2016-10" db="EMBL/GenBank/DDBJ databases">
        <authorList>
            <person name="de Groot N.N."/>
        </authorList>
    </citation>
    <scope>NUCLEOTIDE SEQUENCE [LARGE SCALE GENOMIC DNA]</scope>
    <source>
        <strain evidence="1 3">WG14</strain>
    </source>
</reference>
<evidence type="ECO:0000313" key="4">
    <source>
        <dbReference type="Proteomes" id="UP000297288"/>
    </source>
</evidence>
<evidence type="ECO:0000313" key="1">
    <source>
        <dbReference type="EMBL" id="SDC00149.1"/>
    </source>
</evidence>
<evidence type="ECO:0000313" key="3">
    <source>
        <dbReference type="Proteomes" id="UP000199322"/>
    </source>
</evidence>
<dbReference type="EMBL" id="FMYV01000001">
    <property type="protein sequence ID" value="SDC00149.1"/>
    <property type="molecule type" value="Genomic_DNA"/>
</dbReference>
<dbReference type="Proteomes" id="UP000199322">
    <property type="component" value="Unassembled WGS sequence"/>
</dbReference>
<dbReference type="OrthoDB" id="663011at2"/>
<name>A0A1G6I0R5_9BACT</name>